<dbReference type="PANTHER" id="PTHR45644">
    <property type="entry name" value="AAA ATPASE, PUTATIVE (AFU_ORTHOLOGUE AFUA_2G12920)-RELATED-RELATED"/>
    <property type="match status" value="1"/>
</dbReference>
<proteinExistence type="predicted"/>
<evidence type="ECO:0000256" key="2">
    <source>
        <dbReference type="ARBA" id="ARBA00022840"/>
    </source>
</evidence>
<protein>
    <recommendedName>
        <fullName evidence="6">FHA domain-containing protein</fullName>
    </recommendedName>
</protein>
<dbReference type="PANTHER" id="PTHR45644:SF73">
    <property type="entry name" value="AAA-TYPE ATPASE FAMILY PROTEIN"/>
    <property type="match status" value="1"/>
</dbReference>
<evidence type="ECO:0000313" key="4">
    <source>
        <dbReference type="EMBL" id="RVW54528.1"/>
    </source>
</evidence>
<dbReference type="InterPro" id="IPR008984">
    <property type="entry name" value="SMAD_FHA_dom_sf"/>
</dbReference>
<keyword evidence="2" id="KW-0067">ATP-binding</keyword>
<accession>A0A438F3F0</accession>
<evidence type="ECO:0008006" key="6">
    <source>
        <dbReference type="Google" id="ProtNLM"/>
    </source>
</evidence>
<sequence length="651" mass="68943">MVETRRSSSSSKRRHSPSGSSPLPSGKRSKSQETASSSSEVPGPLPEEALCQAKESGSEHIDQAPQPSDPPRTDTSKASDACDVIAKEKSTEAVAEGEALVAASPLPLVDSAVGGEKSKSVAVVSNRGRKRSVKSNATVAWGKLLSQCSQAAAGGSGLVELCVGWSCWCVVISAVLFLLQYPHQPLCGPLFTIGQSRASNLSLRDPSISNTLCRLRHIERGGASVVLLEITGGKGVVQVNGKIHQKSSTLIISGGDELVFSASGQPAYIFQQFTSDNLAAPVIPSSVSILEAQSAPVKGIHVEARSGDPSAVDGASILASLSNLRKDLSLLPPPKNGEDVQQGTEMTTPPCGASDSCIPDADMKDAENNDVAGVSSREKTDVPSSEAANENLNLQSIGLDACTDTEIGKVPGATYELRPLLRMLAGSSSSDFDLSGSISKILEEQREIREILKDLEPPMALTSTRRQAFKDSLQEGILSSDDIEVSFESFPYYLSDTTKNVLITSTYIHLMRIKFAKYTMDLSSVCPRILLSGPAGSEIYQETLTKALAKHFTARLLIVDSLLLPGGSTPKDPDPVKENMRGERASIFAKRAAQAAVLQHKKPASSVEADITGASTVSSRALPKQETSTATSKNYIFKAGMLSLSQNKSIF</sequence>
<feature type="region of interest" description="Disordered" evidence="3">
    <location>
        <begin position="330"/>
        <end position="357"/>
    </location>
</feature>
<evidence type="ECO:0000256" key="3">
    <source>
        <dbReference type="SAM" id="MobiDB-lite"/>
    </source>
</evidence>
<dbReference type="GO" id="GO:0005524">
    <property type="term" value="F:ATP binding"/>
    <property type="evidence" value="ECO:0007669"/>
    <property type="project" value="UniProtKB-KW"/>
</dbReference>
<organism evidence="4 5">
    <name type="scientific">Vitis vinifera</name>
    <name type="common">Grape</name>
    <dbReference type="NCBI Taxonomy" id="29760"/>
    <lineage>
        <taxon>Eukaryota</taxon>
        <taxon>Viridiplantae</taxon>
        <taxon>Streptophyta</taxon>
        <taxon>Embryophyta</taxon>
        <taxon>Tracheophyta</taxon>
        <taxon>Spermatophyta</taxon>
        <taxon>Magnoliopsida</taxon>
        <taxon>eudicotyledons</taxon>
        <taxon>Gunneridae</taxon>
        <taxon>Pentapetalae</taxon>
        <taxon>rosids</taxon>
        <taxon>Vitales</taxon>
        <taxon>Vitaceae</taxon>
        <taxon>Viteae</taxon>
        <taxon>Vitis</taxon>
    </lineage>
</organism>
<dbReference type="SUPFAM" id="SSF49879">
    <property type="entry name" value="SMAD/FHA domain"/>
    <property type="match status" value="1"/>
</dbReference>
<reference evidence="4 5" key="1">
    <citation type="journal article" date="2018" name="PLoS Genet.">
        <title>Population sequencing reveals clonal diversity and ancestral inbreeding in the grapevine cultivar Chardonnay.</title>
        <authorList>
            <person name="Roach M.J."/>
            <person name="Johnson D.L."/>
            <person name="Bohlmann J."/>
            <person name="van Vuuren H.J."/>
            <person name="Jones S.J."/>
            <person name="Pretorius I.S."/>
            <person name="Schmidt S.A."/>
            <person name="Borneman A.R."/>
        </authorList>
    </citation>
    <scope>NUCLEOTIDE SEQUENCE [LARGE SCALE GENOMIC DNA]</scope>
    <source>
        <strain evidence="5">cv. Chardonnay</strain>
        <tissue evidence="4">Leaf</tissue>
    </source>
</reference>
<comment type="caution">
    <text evidence="4">The sequence shown here is derived from an EMBL/GenBank/DDBJ whole genome shotgun (WGS) entry which is preliminary data.</text>
</comment>
<dbReference type="AlphaFoldDB" id="A0A438F3F0"/>
<keyword evidence="1" id="KW-0547">Nucleotide-binding</keyword>
<dbReference type="EMBL" id="QGNW01001126">
    <property type="protein sequence ID" value="RVW54528.1"/>
    <property type="molecule type" value="Genomic_DNA"/>
</dbReference>
<feature type="region of interest" description="Disordered" evidence="3">
    <location>
        <begin position="1"/>
        <end position="78"/>
    </location>
</feature>
<evidence type="ECO:0000256" key="1">
    <source>
        <dbReference type="ARBA" id="ARBA00022741"/>
    </source>
</evidence>
<dbReference type="Gene3D" id="2.60.200.20">
    <property type="match status" value="1"/>
</dbReference>
<gene>
    <name evidence="4" type="ORF">CK203_071447</name>
</gene>
<name>A0A438F3F0_VITVI</name>
<evidence type="ECO:0000313" key="5">
    <source>
        <dbReference type="Proteomes" id="UP000288805"/>
    </source>
</evidence>
<dbReference type="InterPro" id="IPR051701">
    <property type="entry name" value="Mito_OM_Translocase_MSP1"/>
</dbReference>
<feature type="compositionally biased region" description="Low complexity" evidence="3">
    <location>
        <begin position="17"/>
        <end position="39"/>
    </location>
</feature>
<dbReference type="Proteomes" id="UP000288805">
    <property type="component" value="Unassembled WGS sequence"/>
</dbReference>